<dbReference type="Pfam" id="PF25872">
    <property type="entry name" value="HTH_77"/>
    <property type="match status" value="1"/>
</dbReference>
<dbReference type="SMART" id="SM00862">
    <property type="entry name" value="Trans_reg_C"/>
    <property type="match status" value="1"/>
</dbReference>
<dbReference type="PRINTS" id="PR00364">
    <property type="entry name" value="DISEASERSIST"/>
</dbReference>
<dbReference type="InterPro" id="IPR011990">
    <property type="entry name" value="TPR-like_helical_dom_sf"/>
</dbReference>
<comment type="caution">
    <text evidence="4">The sequence shown here is derived from an EMBL/GenBank/DDBJ whole genome shotgun (WGS) entry which is preliminary data.</text>
</comment>
<dbReference type="PANTHER" id="PTHR47691">
    <property type="entry name" value="REGULATOR-RELATED"/>
    <property type="match status" value="1"/>
</dbReference>
<evidence type="ECO:0000259" key="3">
    <source>
        <dbReference type="PROSITE" id="PS51755"/>
    </source>
</evidence>
<dbReference type="GO" id="GO:0000160">
    <property type="term" value="P:phosphorelay signal transduction system"/>
    <property type="evidence" value="ECO:0007669"/>
    <property type="project" value="InterPro"/>
</dbReference>
<evidence type="ECO:0000313" key="4">
    <source>
        <dbReference type="EMBL" id="OTP72057.1"/>
    </source>
</evidence>
<dbReference type="InterPro" id="IPR036388">
    <property type="entry name" value="WH-like_DNA-bd_sf"/>
</dbReference>
<dbReference type="InterPro" id="IPR001867">
    <property type="entry name" value="OmpR/PhoB-type_DNA-bd"/>
</dbReference>
<name>A0A242ML74_CABSO</name>
<dbReference type="PROSITE" id="PS51755">
    <property type="entry name" value="OMPR_PHOB"/>
    <property type="match status" value="1"/>
</dbReference>
<dbReference type="InterPro" id="IPR016032">
    <property type="entry name" value="Sig_transdc_resp-reg_C-effctor"/>
</dbReference>
<dbReference type="GO" id="GO:0006355">
    <property type="term" value="P:regulation of DNA-templated transcription"/>
    <property type="evidence" value="ECO:0007669"/>
    <property type="project" value="InterPro"/>
</dbReference>
<organism evidence="4 5">
    <name type="scientific">Caballeronia sordidicola</name>
    <name type="common">Burkholderia sordidicola</name>
    <dbReference type="NCBI Taxonomy" id="196367"/>
    <lineage>
        <taxon>Bacteria</taxon>
        <taxon>Pseudomonadati</taxon>
        <taxon>Pseudomonadota</taxon>
        <taxon>Betaproteobacteria</taxon>
        <taxon>Burkholderiales</taxon>
        <taxon>Burkholderiaceae</taxon>
        <taxon>Caballeronia</taxon>
    </lineage>
</organism>
<dbReference type="InterPro" id="IPR058852">
    <property type="entry name" value="HTH_77"/>
</dbReference>
<dbReference type="GO" id="GO:0003677">
    <property type="term" value="F:DNA binding"/>
    <property type="evidence" value="ECO:0007669"/>
    <property type="project" value="UniProtKB-UniRule"/>
</dbReference>
<dbReference type="Gene3D" id="1.25.40.10">
    <property type="entry name" value="Tetratricopeptide repeat domain"/>
    <property type="match status" value="1"/>
</dbReference>
<dbReference type="SUPFAM" id="SSF52540">
    <property type="entry name" value="P-loop containing nucleoside triphosphate hydrolases"/>
    <property type="match status" value="1"/>
</dbReference>
<protein>
    <submittedName>
        <fullName evidence="4">Signal transduction response regulator / Disease resistance domain-containing protein</fullName>
    </submittedName>
</protein>
<dbReference type="EMBL" id="NBTZ01000098">
    <property type="protein sequence ID" value="OTP72057.1"/>
    <property type="molecule type" value="Genomic_DNA"/>
</dbReference>
<sequence>MNSDHVKFESFAFGPFEVSVTERSIRCRGEPLIIGERAFDLLVTLARGSGTILSKDELFESVWPNRVVDKNTLESHMSSLRKALGAERSAIRTISGRGYQFVAEINSNTDPRQPSGGLKLPERLSPLIGREKSLSTIAALVKAYRLVTLVGAGGVGKTSLAIEAARSLSSTFFDGVCFAELENLPSGDYVPMNIAAALGFPPADGCILENRAIAALGDKRILLVLDNCEHLIDASASTVETLLRCAPFLAVLATSREPLRIVSEHAYQVPALAVPLNESSSPEELANSASVRLLDSRLKSAGVAMDSNAEVVRYKARICKRLDGIPLAIELAAANVALLGAKGVADRLDDQFALFTKGRRAVPSRQQTLRHTFDWSYDLLPLPERVVFARLSVFVGGFSIETALTNASDSTLLAREVMDAVVNLVSKSLITATQIGGTASYRMPETTRTYAAEKLLESGEHATIARRHAEFFLAEFERVESDWGRGEPEELLHTFRHYHDDLRFALGWCFASGGDPALGIRLVTAAVPYWMKVEYVAECHLNVANAIAQIDALGIVDAKRSVKLHLALGAVLLYEGLAQDAQTEFNRALELAGGSTDVELELKSLHGLWATTHLLGPFDQSLSFAERFSQISETAQRPEDAASGIQMLGASRFCLGDLGEARSHLAAFLSRAPSASNALSHDFQVDGHVAAECALAHTLWVQGYADQAKEAMRRAMERADTLGHALNCWYSRLMCSCPLSLLTGPISQLYDQVNCLSEIARIHGMATWTPYVDLWKGLIISAQGDATAYDRLIDPVFASVHSGWRFNPYLTGTLSELCSQLTLNGRANLAAKIVANAIEHAERTGDRTSSPELHRIAGEIFLRLGTRDSESLAEQEFVKSIDSARERGLLAWQLRAALSLARVRKNQSRHEEARTVIEDVRSRFTEGLSTADLLIADSLLSDLS</sequence>
<evidence type="ECO:0000256" key="1">
    <source>
        <dbReference type="ARBA" id="ARBA00023125"/>
    </source>
</evidence>
<dbReference type="SUPFAM" id="SSF48452">
    <property type="entry name" value="TPR-like"/>
    <property type="match status" value="1"/>
</dbReference>
<feature type="DNA-binding region" description="OmpR/PhoB-type" evidence="2">
    <location>
        <begin position="8"/>
        <end position="103"/>
    </location>
</feature>
<dbReference type="Gene3D" id="3.40.50.300">
    <property type="entry name" value="P-loop containing nucleotide triphosphate hydrolases"/>
    <property type="match status" value="1"/>
</dbReference>
<dbReference type="RefSeq" id="WP_082771600.1">
    <property type="nucleotide sequence ID" value="NZ_NBTZ01000098.1"/>
</dbReference>
<proteinExistence type="predicted"/>
<gene>
    <name evidence="4" type="ORF">PAMC26577_22065</name>
</gene>
<dbReference type="AlphaFoldDB" id="A0A242ML74"/>
<dbReference type="Gene3D" id="1.10.10.10">
    <property type="entry name" value="Winged helix-like DNA-binding domain superfamily/Winged helix DNA-binding domain"/>
    <property type="match status" value="1"/>
</dbReference>
<dbReference type="Pfam" id="PF00486">
    <property type="entry name" value="Trans_reg_C"/>
    <property type="match status" value="1"/>
</dbReference>
<dbReference type="CDD" id="cd00383">
    <property type="entry name" value="trans_reg_C"/>
    <property type="match status" value="1"/>
</dbReference>
<dbReference type="InterPro" id="IPR027417">
    <property type="entry name" value="P-loop_NTPase"/>
</dbReference>
<feature type="domain" description="OmpR/PhoB-type" evidence="3">
    <location>
        <begin position="8"/>
        <end position="103"/>
    </location>
</feature>
<evidence type="ECO:0000313" key="5">
    <source>
        <dbReference type="Proteomes" id="UP000195221"/>
    </source>
</evidence>
<accession>A0A242ML74</accession>
<reference evidence="4 5" key="1">
    <citation type="submission" date="2017-03" db="EMBL/GenBank/DDBJ databases">
        <title>Genome analysis of strain PAMC 26577.</title>
        <authorList>
            <person name="Oh H.-M."/>
            <person name="Yang J.-A."/>
        </authorList>
    </citation>
    <scope>NUCLEOTIDE SEQUENCE [LARGE SCALE GENOMIC DNA]</scope>
    <source>
        <strain evidence="4 5">PAMC 26577</strain>
    </source>
</reference>
<dbReference type="SUPFAM" id="SSF46894">
    <property type="entry name" value="C-terminal effector domain of the bipartite response regulators"/>
    <property type="match status" value="1"/>
</dbReference>
<dbReference type="PANTHER" id="PTHR47691:SF3">
    <property type="entry name" value="HTH-TYPE TRANSCRIPTIONAL REGULATOR RV0890C-RELATED"/>
    <property type="match status" value="1"/>
</dbReference>
<evidence type="ECO:0000256" key="2">
    <source>
        <dbReference type="PROSITE-ProRule" id="PRU01091"/>
    </source>
</evidence>
<keyword evidence="1 2" id="KW-0238">DNA-binding</keyword>
<dbReference type="Proteomes" id="UP000195221">
    <property type="component" value="Unassembled WGS sequence"/>
</dbReference>